<evidence type="ECO:0000313" key="2">
    <source>
        <dbReference type="EMBL" id="KAK4242491.1"/>
    </source>
</evidence>
<keyword evidence="3" id="KW-1185">Reference proteome</keyword>
<gene>
    <name evidence="2" type="ORF">C8A03DRAFT_29250</name>
</gene>
<name>A0AAN7HAC5_9PEZI</name>
<feature type="region of interest" description="Disordered" evidence="1">
    <location>
        <begin position="1"/>
        <end position="28"/>
    </location>
</feature>
<protein>
    <recommendedName>
        <fullName evidence="4">Rhomboid family membrane protein</fullName>
    </recommendedName>
</protein>
<accession>A0AAN7HAC5</accession>
<reference evidence="2" key="2">
    <citation type="submission" date="2023-05" db="EMBL/GenBank/DDBJ databases">
        <authorList>
            <consortium name="Lawrence Berkeley National Laboratory"/>
            <person name="Steindorff A."/>
            <person name="Hensen N."/>
            <person name="Bonometti L."/>
            <person name="Westerberg I."/>
            <person name="Brannstrom I.O."/>
            <person name="Guillou S."/>
            <person name="Cros-Aarteil S."/>
            <person name="Calhoun S."/>
            <person name="Haridas S."/>
            <person name="Kuo A."/>
            <person name="Mondo S."/>
            <person name="Pangilinan J."/>
            <person name="Riley R."/>
            <person name="Labutti K."/>
            <person name="Andreopoulos B."/>
            <person name="Lipzen A."/>
            <person name="Chen C."/>
            <person name="Yanf M."/>
            <person name="Daum C."/>
            <person name="Ng V."/>
            <person name="Clum A."/>
            <person name="Ohm R."/>
            <person name="Martin F."/>
            <person name="Silar P."/>
            <person name="Natvig D."/>
            <person name="Lalanne C."/>
            <person name="Gautier V."/>
            <person name="Ament-Velasquez S.L."/>
            <person name="Kruys A."/>
            <person name="Hutchinson M.I."/>
            <person name="Powell A.J."/>
            <person name="Barry K."/>
            <person name="Miller A.N."/>
            <person name="Grigoriev I.V."/>
            <person name="Debuchy R."/>
            <person name="Gladieux P."/>
            <person name="Thoren M.H."/>
            <person name="Johannesson H."/>
        </authorList>
    </citation>
    <scope>NUCLEOTIDE SEQUENCE</scope>
    <source>
        <strain evidence="2">CBS 532.94</strain>
    </source>
</reference>
<feature type="compositionally biased region" description="Basic and acidic residues" evidence="1">
    <location>
        <begin position="123"/>
        <end position="144"/>
    </location>
</feature>
<proteinExistence type="predicted"/>
<dbReference type="Proteomes" id="UP001303760">
    <property type="component" value="Unassembled WGS sequence"/>
</dbReference>
<feature type="compositionally biased region" description="Basic and acidic residues" evidence="1">
    <location>
        <begin position="201"/>
        <end position="220"/>
    </location>
</feature>
<feature type="region of interest" description="Disordered" evidence="1">
    <location>
        <begin position="117"/>
        <end position="144"/>
    </location>
</feature>
<evidence type="ECO:0000256" key="1">
    <source>
        <dbReference type="SAM" id="MobiDB-lite"/>
    </source>
</evidence>
<sequence>MSSENPQQPQAPPPTSSQPEETPLPERNPITHNAAIAAAILCPIALLLPTRGGAGKSMLQNSVLGGASFWGFNQLAHDYTGKSITARSSERWGALLGRSPQEQHQQQENKKGVVRVAGLPTERAARNRELMEAERRRRAEAEGREYKGKDTRGFWERMWMGGEKEGWKEKRLEEERKAIESGKGYGGLIMDQISEVWGGKGKGDGEEGKKKGEGEGEGKQ</sequence>
<evidence type="ECO:0000313" key="3">
    <source>
        <dbReference type="Proteomes" id="UP001303760"/>
    </source>
</evidence>
<dbReference type="AlphaFoldDB" id="A0AAN7HAC5"/>
<reference evidence="2" key="1">
    <citation type="journal article" date="2023" name="Mol. Phylogenet. Evol.">
        <title>Genome-scale phylogeny and comparative genomics of the fungal order Sordariales.</title>
        <authorList>
            <person name="Hensen N."/>
            <person name="Bonometti L."/>
            <person name="Westerberg I."/>
            <person name="Brannstrom I.O."/>
            <person name="Guillou S."/>
            <person name="Cros-Aarteil S."/>
            <person name="Calhoun S."/>
            <person name="Haridas S."/>
            <person name="Kuo A."/>
            <person name="Mondo S."/>
            <person name="Pangilinan J."/>
            <person name="Riley R."/>
            <person name="LaButti K."/>
            <person name="Andreopoulos B."/>
            <person name="Lipzen A."/>
            <person name="Chen C."/>
            <person name="Yan M."/>
            <person name="Daum C."/>
            <person name="Ng V."/>
            <person name="Clum A."/>
            <person name="Steindorff A."/>
            <person name="Ohm R.A."/>
            <person name="Martin F."/>
            <person name="Silar P."/>
            <person name="Natvig D.O."/>
            <person name="Lalanne C."/>
            <person name="Gautier V."/>
            <person name="Ament-Velasquez S.L."/>
            <person name="Kruys A."/>
            <person name="Hutchinson M.I."/>
            <person name="Powell A.J."/>
            <person name="Barry K."/>
            <person name="Miller A.N."/>
            <person name="Grigoriev I.V."/>
            <person name="Debuchy R."/>
            <person name="Gladieux P."/>
            <person name="Hiltunen Thoren M."/>
            <person name="Johannesson H."/>
        </authorList>
    </citation>
    <scope>NUCLEOTIDE SEQUENCE</scope>
    <source>
        <strain evidence="2">CBS 532.94</strain>
    </source>
</reference>
<organism evidence="2 3">
    <name type="scientific">Achaetomium macrosporum</name>
    <dbReference type="NCBI Taxonomy" id="79813"/>
    <lineage>
        <taxon>Eukaryota</taxon>
        <taxon>Fungi</taxon>
        <taxon>Dikarya</taxon>
        <taxon>Ascomycota</taxon>
        <taxon>Pezizomycotina</taxon>
        <taxon>Sordariomycetes</taxon>
        <taxon>Sordariomycetidae</taxon>
        <taxon>Sordariales</taxon>
        <taxon>Chaetomiaceae</taxon>
        <taxon>Achaetomium</taxon>
    </lineage>
</organism>
<dbReference type="EMBL" id="MU860007">
    <property type="protein sequence ID" value="KAK4242491.1"/>
    <property type="molecule type" value="Genomic_DNA"/>
</dbReference>
<comment type="caution">
    <text evidence="2">The sequence shown here is derived from an EMBL/GenBank/DDBJ whole genome shotgun (WGS) entry which is preliminary data.</text>
</comment>
<evidence type="ECO:0008006" key="4">
    <source>
        <dbReference type="Google" id="ProtNLM"/>
    </source>
</evidence>
<feature type="region of interest" description="Disordered" evidence="1">
    <location>
        <begin position="196"/>
        <end position="220"/>
    </location>
</feature>